<dbReference type="AlphaFoldDB" id="A0AAF0QJV8"/>
<dbReference type="EMBL" id="CP133615">
    <property type="protein sequence ID" value="WMV25154.1"/>
    <property type="molecule type" value="Genomic_DNA"/>
</dbReference>
<organism evidence="2 3">
    <name type="scientific">Solanum verrucosum</name>
    <dbReference type="NCBI Taxonomy" id="315347"/>
    <lineage>
        <taxon>Eukaryota</taxon>
        <taxon>Viridiplantae</taxon>
        <taxon>Streptophyta</taxon>
        <taxon>Embryophyta</taxon>
        <taxon>Tracheophyta</taxon>
        <taxon>Spermatophyta</taxon>
        <taxon>Magnoliopsida</taxon>
        <taxon>eudicotyledons</taxon>
        <taxon>Gunneridae</taxon>
        <taxon>Pentapetalae</taxon>
        <taxon>asterids</taxon>
        <taxon>lamiids</taxon>
        <taxon>Solanales</taxon>
        <taxon>Solanaceae</taxon>
        <taxon>Solanoideae</taxon>
        <taxon>Solaneae</taxon>
        <taxon>Solanum</taxon>
    </lineage>
</organism>
<proteinExistence type="predicted"/>
<reference evidence="2" key="1">
    <citation type="submission" date="2023-08" db="EMBL/GenBank/DDBJ databases">
        <title>A de novo genome assembly of Solanum verrucosum Schlechtendal, a Mexican diploid species geographically isolated from the other diploid A-genome species in potato relatives.</title>
        <authorList>
            <person name="Hosaka K."/>
        </authorList>
    </citation>
    <scope>NUCLEOTIDE SEQUENCE</scope>
    <source>
        <tissue evidence="2">Young leaves</tissue>
    </source>
</reference>
<keyword evidence="3" id="KW-1185">Reference proteome</keyword>
<evidence type="ECO:0000313" key="2">
    <source>
        <dbReference type="EMBL" id="WMV25154.1"/>
    </source>
</evidence>
<dbReference type="Proteomes" id="UP001234989">
    <property type="component" value="Chromosome 4"/>
</dbReference>
<evidence type="ECO:0000256" key="1">
    <source>
        <dbReference type="SAM" id="MobiDB-lite"/>
    </source>
</evidence>
<dbReference type="PANTHER" id="PTHR34536:SF12">
    <property type="entry name" value="BTZ DOMAIN-CONTAINING PROTEIN"/>
    <property type="match status" value="1"/>
</dbReference>
<evidence type="ECO:0000313" key="3">
    <source>
        <dbReference type="Proteomes" id="UP001234989"/>
    </source>
</evidence>
<feature type="region of interest" description="Disordered" evidence="1">
    <location>
        <begin position="401"/>
        <end position="434"/>
    </location>
</feature>
<dbReference type="PANTHER" id="PTHR34536">
    <property type="entry name" value="DENTIN SIALOPHOSPHOPROTEIN-LIKE PROTEIN"/>
    <property type="match status" value="1"/>
</dbReference>
<protein>
    <submittedName>
        <fullName evidence="2">Uncharacterized protein</fullName>
    </submittedName>
</protein>
<feature type="compositionally biased region" description="Basic and acidic residues" evidence="1">
    <location>
        <begin position="404"/>
        <end position="421"/>
    </location>
</feature>
<name>A0AAF0QJV8_SOLVR</name>
<gene>
    <name evidence="2" type="ORF">MTR67_018539</name>
</gene>
<sequence>MYLQPGVVVRQSSNSSSLLPYRKRYSVLYPHAPIHLSRNVDSKIMPVSGNEEPGVVARQYSNTILPYKKRYSLLYPHVIIHPSRNVDDLVKPSLAEKLAGQEVVVNPSLLSPSLNNNDADDTACTNRFNWDLNIPMDLWEASDDDLVTSGEGSRNDRENISTEEECYASDAFAGRVDTNNVGCAREDDIYEDEKGCSMPLHTHESHDDFMKACDDKAKEILHNFAVFKPTTGSSLPSRMEERGILIWKRRNSIYKGREMKFMVMVPNLLEIGFRTIHLVGEGGTSCMEEIGDGDGARAASTCMSTVPSGREDVAMMGTQILRRAPRNTSPRKCTGEDGFASRTWSLPPRRLTEGLDGCQDLSQRRRSPPDQVFTRTNRPRFEISDHHERADSVGYFDGPIHTGRCPEHHSSERSKYDERQGGPRKMRNVKEQEGGNLRLRHADEFDGFRLKKRRF</sequence>
<accession>A0AAF0QJV8</accession>